<reference evidence="1" key="1">
    <citation type="submission" date="2015-10" db="EMBL/GenBank/DDBJ databases">
        <authorList>
            <person name="Gilbert D.G."/>
        </authorList>
    </citation>
    <scope>NUCLEOTIDE SEQUENCE</scope>
    <source>
        <strain evidence="1">Phyl III-seqv23</strain>
    </source>
</reference>
<organism evidence="1">
    <name type="scientific">Ralstonia solanacearum</name>
    <name type="common">Pseudomonas solanacearum</name>
    <dbReference type="NCBI Taxonomy" id="305"/>
    <lineage>
        <taxon>Bacteria</taxon>
        <taxon>Pseudomonadati</taxon>
        <taxon>Pseudomonadota</taxon>
        <taxon>Betaproteobacteria</taxon>
        <taxon>Burkholderiales</taxon>
        <taxon>Burkholderiaceae</taxon>
        <taxon>Ralstonia</taxon>
        <taxon>Ralstonia solanacearum species complex</taxon>
    </lineage>
</organism>
<evidence type="ECO:0000313" key="1">
    <source>
        <dbReference type="EMBL" id="CUV12856.1"/>
    </source>
</evidence>
<gene>
    <name evidence="1" type="ORF">RUN39_v1_470002</name>
</gene>
<proteinExistence type="predicted"/>
<sequence length="33" mass="3420">MRVSYTAPLPLITGAVADVVDIESLEILGAASF</sequence>
<dbReference type="AlphaFoldDB" id="A0A0S4TS19"/>
<protein>
    <submittedName>
        <fullName evidence="1">Uncharacterized protein</fullName>
    </submittedName>
</protein>
<dbReference type="EMBL" id="LN899819">
    <property type="protein sequence ID" value="CUV12856.1"/>
    <property type="molecule type" value="Genomic_DNA"/>
</dbReference>
<accession>A0A0S4TS19</accession>
<name>A0A0S4TS19_RALSL</name>